<gene>
    <name evidence="2" type="ORF">CDAR_100671</name>
</gene>
<evidence type="ECO:0000256" key="1">
    <source>
        <dbReference type="SAM" id="MobiDB-lite"/>
    </source>
</evidence>
<dbReference type="AlphaFoldDB" id="A0AAV4SB90"/>
<dbReference type="Proteomes" id="UP001054837">
    <property type="component" value="Unassembled WGS sequence"/>
</dbReference>
<feature type="compositionally biased region" description="Basic residues" evidence="1">
    <location>
        <begin position="9"/>
        <end position="20"/>
    </location>
</feature>
<evidence type="ECO:0000313" key="3">
    <source>
        <dbReference type="Proteomes" id="UP001054837"/>
    </source>
</evidence>
<organism evidence="2 3">
    <name type="scientific">Caerostris darwini</name>
    <dbReference type="NCBI Taxonomy" id="1538125"/>
    <lineage>
        <taxon>Eukaryota</taxon>
        <taxon>Metazoa</taxon>
        <taxon>Ecdysozoa</taxon>
        <taxon>Arthropoda</taxon>
        <taxon>Chelicerata</taxon>
        <taxon>Arachnida</taxon>
        <taxon>Araneae</taxon>
        <taxon>Araneomorphae</taxon>
        <taxon>Entelegynae</taxon>
        <taxon>Araneoidea</taxon>
        <taxon>Araneidae</taxon>
        <taxon>Caerostris</taxon>
    </lineage>
</organism>
<evidence type="ECO:0000313" key="2">
    <source>
        <dbReference type="EMBL" id="GIY31264.1"/>
    </source>
</evidence>
<protein>
    <submittedName>
        <fullName evidence="2">Uncharacterized protein</fullName>
    </submittedName>
</protein>
<feature type="non-terminal residue" evidence="2">
    <location>
        <position position="1"/>
    </location>
</feature>
<feature type="region of interest" description="Disordered" evidence="1">
    <location>
        <begin position="1"/>
        <end position="37"/>
    </location>
</feature>
<name>A0AAV4SB90_9ARAC</name>
<comment type="caution">
    <text evidence="2">The sequence shown here is derived from an EMBL/GenBank/DDBJ whole genome shotgun (WGS) entry which is preliminary data.</text>
</comment>
<proteinExistence type="predicted"/>
<accession>A0AAV4SB90</accession>
<reference evidence="2 3" key="1">
    <citation type="submission" date="2021-06" db="EMBL/GenBank/DDBJ databases">
        <title>Caerostris darwini draft genome.</title>
        <authorList>
            <person name="Kono N."/>
            <person name="Arakawa K."/>
        </authorList>
    </citation>
    <scope>NUCLEOTIDE SEQUENCE [LARGE SCALE GENOMIC DNA]</scope>
</reference>
<keyword evidence="3" id="KW-1185">Reference proteome</keyword>
<dbReference type="EMBL" id="BPLQ01007623">
    <property type="protein sequence ID" value="GIY31264.1"/>
    <property type="molecule type" value="Genomic_DNA"/>
</dbReference>
<sequence>GNFEAVPQKRGRKRGQRRTTSHCPYQTSAGRMPPLPQSIFNRNDSSYISYEIENYSNSADDINYRFEDMI</sequence>